<dbReference type="OrthoDB" id="99098at2759"/>
<evidence type="ECO:0000313" key="1">
    <source>
        <dbReference type="EMBL" id="GMF40766.1"/>
    </source>
</evidence>
<gene>
    <name evidence="1" type="ORF">Pfra01_001263300</name>
</gene>
<dbReference type="EMBL" id="BSXT01001286">
    <property type="protein sequence ID" value="GMF40766.1"/>
    <property type="molecule type" value="Genomic_DNA"/>
</dbReference>
<comment type="caution">
    <text evidence="1">The sequence shown here is derived from an EMBL/GenBank/DDBJ whole genome shotgun (WGS) entry which is preliminary data.</text>
</comment>
<dbReference type="CDD" id="cd00024">
    <property type="entry name" value="CD_CSD"/>
    <property type="match status" value="1"/>
</dbReference>
<dbReference type="AlphaFoldDB" id="A0A9W6XLB0"/>
<organism evidence="1 2">
    <name type="scientific">Phytophthora fragariaefolia</name>
    <dbReference type="NCBI Taxonomy" id="1490495"/>
    <lineage>
        <taxon>Eukaryota</taxon>
        <taxon>Sar</taxon>
        <taxon>Stramenopiles</taxon>
        <taxon>Oomycota</taxon>
        <taxon>Peronosporomycetes</taxon>
        <taxon>Peronosporales</taxon>
        <taxon>Peronosporaceae</taxon>
        <taxon>Phytophthora</taxon>
    </lineage>
</organism>
<sequence length="163" mass="18473">METSPDQAPATSAVAFFKWCKQYLQQRGWGRFDEAAARYLRQWGLVTRGEDINIGSANKLLLDAVPQARITKARLIEAASQGDDAGEAEWVLPAGTNLRGQPTYLMRTILSDRWVNGTVEFLTTTEPTWEPAANLPSNEITQYRRRVRRRTEGIYIEVEAQQD</sequence>
<protein>
    <submittedName>
        <fullName evidence="1">Unnamed protein product</fullName>
    </submittedName>
</protein>
<proteinExistence type="predicted"/>
<reference evidence="1" key="1">
    <citation type="submission" date="2023-04" db="EMBL/GenBank/DDBJ databases">
        <title>Phytophthora fragariaefolia NBRC 109709.</title>
        <authorList>
            <person name="Ichikawa N."/>
            <person name="Sato H."/>
            <person name="Tonouchi N."/>
        </authorList>
    </citation>
    <scope>NUCLEOTIDE SEQUENCE</scope>
    <source>
        <strain evidence="1">NBRC 109709</strain>
    </source>
</reference>
<keyword evidence="2" id="KW-1185">Reference proteome</keyword>
<dbReference type="Proteomes" id="UP001165121">
    <property type="component" value="Unassembled WGS sequence"/>
</dbReference>
<evidence type="ECO:0000313" key="2">
    <source>
        <dbReference type="Proteomes" id="UP001165121"/>
    </source>
</evidence>
<name>A0A9W6XLB0_9STRA</name>
<accession>A0A9W6XLB0</accession>